<dbReference type="SUPFAM" id="SSF52518">
    <property type="entry name" value="Thiamin diphosphate-binding fold (THDP-binding)"/>
    <property type="match status" value="2"/>
</dbReference>
<feature type="domain" description="4Fe-4S ferredoxin-type" evidence="8">
    <location>
        <begin position="651"/>
        <end position="680"/>
    </location>
</feature>
<dbReference type="SUPFAM" id="SSF53323">
    <property type="entry name" value="Pyruvate-ferredoxin oxidoreductase, PFOR, domain III"/>
    <property type="match status" value="1"/>
</dbReference>
<evidence type="ECO:0000256" key="4">
    <source>
        <dbReference type="ARBA" id="ARBA00022982"/>
    </source>
</evidence>
<accession>A0ABT0QHY0</accession>
<dbReference type="InterPro" id="IPR019752">
    <property type="entry name" value="Pyrv/ketoisovalerate_OxRed_cat"/>
</dbReference>
<dbReference type="InterPro" id="IPR011766">
    <property type="entry name" value="TPP_enzyme_TPP-bd"/>
</dbReference>
<name>A0ABT0QHY0_9FLAO</name>
<evidence type="ECO:0000256" key="3">
    <source>
        <dbReference type="ARBA" id="ARBA00022723"/>
    </source>
</evidence>
<keyword evidence="2" id="KW-0004">4Fe-4S</keyword>
<dbReference type="InterPro" id="IPR017896">
    <property type="entry name" value="4Fe4S_Fe-S-bd"/>
</dbReference>
<keyword evidence="4" id="KW-0249">Electron transport</keyword>
<dbReference type="Pfam" id="PF17147">
    <property type="entry name" value="PFOR_II"/>
    <property type="match status" value="1"/>
</dbReference>
<keyword evidence="5" id="KW-0560">Oxidoreductase</keyword>
<dbReference type="Pfam" id="PF10371">
    <property type="entry name" value="EKR"/>
    <property type="match status" value="1"/>
</dbReference>
<keyword evidence="3" id="KW-0479">Metal-binding</keyword>
<dbReference type="Pfam" id="PF01855">
    <property type="entry name" value="POR_N"/>
    <property type="match status" value="1"/>
</dbReference>
<dbReference type="EMBL" id="JAMFLZ010000006">
    <property type="protein sequence ID" value="MCL6296063.1"/>
    <property type="molecule type" value="Genomic_DNA"/>
</dbReference>
<comment type="caution">
    <text evidence="9">The sequence shown here is derived from an EMBL/GenBank/DDBJ whole genome shotgun (WGS) entry which is preliminary data.</text>
</comment>
<organism evidence="9 10">
    <name type="scientific">Jejuia spongiicola</name>
    <dbReference type="NCBI Taxonomy" id="2942207"/>
    <lineage>
        <taxon>Bacteria</taxon>
        <taxon>Pseudomonadati</taxon>
        <taxon>Bacteroidota</taxon>
        <taxon>Flavobacteriia</taxon>
        <taxon>Flavobacteriales</taxon>
        <taxon>Flavobacteriaceae</taxon>
        <taxon>Jejuia</taxon>
    </lineage>
</organism>
<dbReference type="InterPro" id="IPR050722">
    <property type="entry name" value="Pyruvate:ferred/Flavod_OxRd"/>
</dbReference>
<dbReference type="InterPro" id="IPR019456">
    <property type="entry name" value="Pyrv-flavodox_OxRtase_EKR"/>
</dbReference>
<feature type="domain" description="4Fe-4S ferredoxin-type" evidence="8">
    <location>
        <begin position="709"/>
        <end position="738"/>
    </location>
</feature>
<dbReference type="Gene3D" id="3.30.70.20">
    <property type="match status" value="1"/>
</dbReference>
<dbReference type="Pfam" id="PF12838">
    <property type="entry name" value="Fer4_7"/>
    <property type="match status" value="1"/>
</dbReference>
<dbReference type="Gene3D" id="3.40.920.10">
    <property type="entry name" value="Pyruvate-ferredoxin oxidoreductase, PFOR, domain III"/>
    <property type="match status" value="1"/>
</dbReference>
<gene>
    <name evidence="9" type="ORF">M3P09_13710</name>
</gene>
<dbReference type="InterPro" id="IPR002880">
    <property type="entry name" value="Pyrv_Fd/Flavodoxin_OxRdtase_N"/>
</dbReference>
<evidence type="ECO:0000313" key="9">
    <source>
        <dbReference type="EMBL" id="MCL6296063.1"/>
    </source>
</evidence>
<dbReference type="Pfam" id="PF01558">
    <property type="entry name" value="POR"/>
    <property type="match status" value="1"/>
</dbReference>
<dbReference type="PANTHER" id="PTHR32154:SF0">
    <property type="entry name" value="PYRUVATE-FLAVODOXIN OXIDOREDUCTASE-RELATED"/>
    <property type="match status" value="1"/>
</dbReference>
<keyword evidence="10" id="KW-1185">Reference proteome</keyword>
<dbReference type="InterPro" id="IPR017900">
    <property type="entry name" value="4Fe4S_Fe_S_CS"/>
</dbReference>
<dbReference type="PROSITE" id="PS51379">
    <property type="entry name" value="4FE4S_FER_2"/>
    <property type="match status" value="2"/>
</dbReference>
<dbReference type="RefSeq" id="WP_249973572.1">
    <property type="nucleotide sequence ID" value="NZ_JAMFLZ010000006.1"/>
</dbReference>
<evidence type="ECO:0000256" key="2">
    <source>
        <dbReference type="ARBA" id="ARBA00022485"/>
    </source>
</evidence>
<evidence type="ECO:0000256" key="6">
    <source>
        <dbReference type="ARBA" id="ARBA00023004"/>
    </source>
</evidence>
<evidence type="ECO:0000313" key="10">
    <source>
        <dbReference type="Proteomes" id="UP001165381"/>
    </source>
</evidence>
<protein>
    <submittedName>
        <fullName evidence="9">Thiamine pyrophosphate-dependent enzyme</fullName>
    </submittedName>
</protein>
<dbReference type="InterPro" id="IPR002869">
    <property type="entry name" value="Pyrv_flavodox_OxRed_cen"/>
</dbReference>
<dbReference type="Gene3D" id="3.40.50.920">
    <property type="match status" value="1"/>
</dbReference>
<reference evidence="9" key="1">
    <citation type="submission" date="2022-05" db="EMBL/GenBank/DDBJ databases">
        <authorList>
            <person name="Park J.-S."/>
        </authorList>
    </citation>
    <scope>NUCLEOTIDE SEQUENCE</scope>
    <source>
        <strain evidence="9">2012CJ34-3</strain>
    </source>
</reference>
<proteinExistence type="predicted"/>
<evidence type="ECO:0000256" key="1">
    <source>
        <dbReference type="ARBA" id="ARBA00022448"/>
    </source>
</evidence>
<evidence type="ECO:0000256" key="5">
    <source>
        <dbReference type="ARBA" id="ARBA00023002"/>
    </source>
</evidence>
<dbReference type="InterPro" id="IPR009014">
    <property type="entry name" value="Transketo_C/PFOR_II"/>
</dbReference>
<dbReference type="SMART" id="SM00890">
    <property type="entry name" value="EKR"/>
    <property type="match status" value="1"/>
</dbReference>
<dbReference type="PANTHER" id="PTHR32154">
    <property type="entry name" value="PYRUVATE-FLAVODOXIN OXIDOREDUCTASE-RELATED"/>
    <property type="match status" value="1"/>
</dbReference>
<evidence type="ECO:0000259" key="8">
    <source>
        <dbReference type="PROSITE" id="PS51379"/>
    </source>
</evidence>
<dbReference type="InterPro" id="IPR033412">
    <property type="entry name" value="PFOR_II"/>
</dbReference>
<dbReference type="InterPro" id="IPR029061">
    <property type="entry name" value="THDP-binding"/>
</dbReference>
<keyword evidence="6" id="KW-0408">Iron</keyword>
<dbReference type="Gene3D" id="3.40.50.970">
    <property type="match status" value="2"/>
</dbReference>
<dbReference type="SUPFAM" id="SSF54862">
    <property type="entry name" value="4Fe-4S ferredoxins"/>
    <property type="match status" value="1"/>
</dbReference>
<dbReference type="Proteomes" id="UP001165381">
    <property type="component" value="Unassembled WGS sequence"/>
</dbReference>
<keyword evidence="7" id="KW-0411">Iron-sulfur</keyword>
<dbReference type="CDD" id="cd07034">
    <property type="entry name" value="TPP_PYR_PFOR_IOR-alpha_like"/>
    <property type="match status" value="1"/>
</dbReference>
<sequence>MKTSKYHIVNANQAVAHIAYKTNEVFPIYPITPASEMSELVEQWSAQSKENIFKNTPTIFQMQSEAGVAGAMHGAIQTGALSSTFTASQGLLLMLPNMYKMAGELTPNVIHVATRSIATHALSVFGDHSDIMAVRQSGYALLGSASVQEAQDFALIAQAASLHSKIPFVHFFDGFRTSHEINKIESLSDDTIKEMIDYNHIKNHINNALNPNSPVIRGTSQGADVFFQSREAINPFYNACPEIVQKKMNHFAKLTGRQYKLFDYVGHNEAEHIIISMASSTETIEKTIIHLNNNGEKYGLIKVRLFRPFSTKHLISALPRSVKSIAVLDKTKEPGASGEPLYLDVLQSITEAFQNSKIKSFPRIIGGRYGLASKEFTPNMVYAIFKNLKESQPKNNFSIGINDEVTHLSLDYSENILIKENTSQEVIFYQDKNTKTNNSFTNTLKHIGNNNNFVQGYIQCDYKKSNALNTAHLRISNIPIKAPYLIDKADFIGCQNTRFTLNDNTLNILKPEGTLLVNTSLTSKAFWKSLSANNQHQIIEKNINLLIVNINELVENNILRQKSISELHACFLALNEGKKFNELNEYIYKVAPLVKYNEETIEIHEDTEFSKTLLGRLLNNKGNDIPVSLLPADGTYQTGTSKYNTIQLGNELPEWDTESCTQCGACSTACPQAALRIKVFNDSYLNDASLEFKTVKSIESDWEVDLLNYTIQINPEQCNSCNNCIDACSVKALTMVNKEEIIKTEKHNWNYFKNIPELNRNKIDSSKLSQQQLQEPLFKYSSGVEGCGEAPYLKLMSQLFGDRLLVANATGASSIFGGALPTTPWSKNDKGHGPAWSNSLFEDNAEFGLGYRLSIDNKEQQAKTLIKSLMPQLDFDLVIDILNSNQNTEIEINYQRKRVERLKTALKNINTPDAKSLIDISDNLIKKSVWIVGGDGWAYDIGFGGLDHVLASGKNVNILVLDNEVYDNTGGQASKATPFGAQAKFAFNGKQKQKKDLGFLAINYDNVYVASVAIGANQEQTLKAFNEAESFDGPSIILAYSHSDSHGIDMKHPSKYHKAAINSGQWLLYRNDPRLIEKDLNSFQLDSEIPSIKIEDYLKMEKRFSKLFKKNKEEFKHLVLQIQRQIDNRFNKYLLLTSTKDSKKSELNKNIL</sequence>
<dbReference type="PROSITE" id="PS00198">
    <property type="entry name" value="4FE4S_FER_1"/>
    <property type="match status" value="1"/>
</dbReference>
<keyword evidence="1" id="KW-0813">Transport</keyword>
<dbReference type="SUPFAM" id="SSF52922">
    <property type="entry name" value="TK C-terminal domain-like"/>
    <property type="match status" value="1"/>
</dbReference>
<evidence type="ECO:0000256" key="7">
    <source>
        <dbReference type="ARBA" id="ARBA00023014"/>
    </source>
</evidence>
<dbReference type="Pfam" id="PF02775">
    <property type="entry name" value="TPP_enzyme_C"/>
    <property type="match status" value="1"/>
</dbReference>